<keyword evidence="4" id="KW-0946">Virion</keyword>
<accession>A0A481YV95</accession>
<evidence type="ECO:0000256" key="3">
    <source>
        <dbReference type="ARBA" id="ARBA00022561"/>
    </source>
</evidence>
<dbReference type="EMBL" id="MK500343">
    <property type="protein sequence ID" value="QBK87082.1"/>
    <property type="molecule type" value="Genomic_DNA"/>
</dbReference>
<dbReference type="GO" id="GO:0005198">
    <property type="term" value="F:structural molecule activity"/>
    <property type="evidence" value="ECO:0007669"/>
    <property type="project" value="InterPro"/>
</dbReference>
<keyword evidence="3" id="KW-0167">Capsid protein</keyword>
<comment type="subcellular location">
    <subcellularLocation>
        <location evidence="1">Virion</location>
    </subcellularLocation>
</comment>
<dbReference type="Pfam" id="PF16903">
    <property type="entry name" value="Capsid_N"/>
    <property type="match status" value="1"/>
</dbReference>
<evidence type="ECO:0000256" key="1">
    <source>
        <dbReference type="ARBA" id="ARBA00004328"/>
    </source>
</evidence>
<dbReference type="Pfam" id="PF04451">
    <property type="entry name" value="Capsid_NCLDV"/>
    <property type="match status" value="1"/>
</dbReference>
<dbReference type="InterPro" id="IPR031654">
    <property type="entry name" value="Capsid_N"/>
</dbReference>
<reference evidence="7" key="1">
    <citation type="journal article" date="2019" name="MBio">
        <title>Virus Genomes from Deep Sea Sediments Expand the Ocean Megavirome and Support Independent Origins of Viral Gigantism.</title>
        <authorList>
            <person name="Backstrom D."/>
            <person name="Yutin N."/>
            <person name="Jorgensen S.L."/>
            <person name="Dharamshi J."/>
            <person name="Homa F."/>
            <person name="Zaremba-Niedwiedzka K."/>
            <person name="Spang A."/>
            <person name="Wolf Y.I."/>
            <person name="Koonin E.V."/>
            <person name="Ettema T.J."/>
        </authorList>
    </citation>
    <scope>NUCLEOTIDE SEQUENCE</scope>
</reference>
<evidence type="ECO:0000256" key="2">
    <source>
        <dbReference type="ARBA" id="ARBA00014893"/>
    </source>
</evidence>
<evidence type="ECO:0000259" key="5">
    <source>
        <dbReference type="Pfam" id="PF04451"/>
    </source>
</evidence>
<dbReference type="SUPFAM" id="SSF49749">
    <property type="entry name" value="Group II dsDNA viruses VP"/>
    <property type="match status" value="2"/>
</dbReference>
<protein>
    <recommendedName>
        <fullName evidence="2">Major capsid protein</fullName>
    </recommendedName>
</protein>
<dbReference type="InterPro" id="IPR038519">
    <property type="entry name" value="MCP_C_sf"/>
</dbReference>
<dbReference type="GO" id="GO:0019028">
    <property type="term" value="C:viral capsid"/>
    <property type="evidence" value="ECO:0007669"/>
    <property type="project" value="UniProtKB-KW"/>
</dbReference>
<dbReference type="InterPro" id="IPR007542">
    <property type="entry name" value="MCP_C"/>
</dbReference>
<evidence type="ECO:0000313" key="7">
    <source>
        <dbReference type="EMBL" id="QBK87082.1"/>
    </source>
</evidence>
<feature type="domain" description="Major capsid protein N-terminal" evidence="6">
    <location>
        <begin position="35"/>
        <end position="229"/>
    </location>
</feature>
<feature type="domain" description="Major capsid protein C-terminal" evidence="5">
    <location>
        <begin position="262"/>
        <end position="466"/>
    </location>
</feature>
<dbReference type="InterPro" id="IPR016112">
    <property type="entry name" value="VP_dsDNA_II"/>
</dbReference>
<dbReference type="Gene3D" id="2.70.9.10">
    <property type="entry name" value="Adenovirus Type 2 Hexon, domain 4"/>
    <property type="match status" value="1"/>
</dbReference>
<name>A0A481YV95_9VIRU</name>
<evidence type="ECO:0000256" key="4">
    <source>
        <dbReference type="ARBA" id="ARBA00022844"/>
    </source>
</evidence>
<organism evidence="7">
    <name type="scientific">Marseillevirus LCMAC103</name>
    <dbReference type="NCBI Taxonomy" id="2506604"/>
    <lineage>
        <taxon>Viruses</taxon>
        <taxon>Varidnaviria</taxon>
        <taxon>Bamfordvirae</taxon>
        <taxon>Nucleocytoviricota</taxon>
        <taxon>Megaviricetes</taxon>
        <taxon>Pimascovirales</taxon>
        <taxon>Pimascovirales incertae sedis</taxon>
        <taxon>Marseilleviridae</taxon>
    </lineage>
</organism>
<sequence>MTSCTSQQSTANCFIDLATFSEAEGYYYGGPHAITWFVRGVQKANWFSFIPISLRSQGTHDFGHKMSSSAVNRSGDYVLNIWFRAQIPQIQLSGTADIFADSKVRWTRNLMHNLFSKVSMTFNELTVAEMDNYFLDVHYQFNLVGAKRIGYRNMIGDIATMTANVGPGDVLGTGGFFEVPFPFWFAQDSGVALPIAALPFNDVKINYDFRRWQDLIVVHPGTAGGARAAVAADVHIFGQPTNEPALANQATWCHYAVLHNDERVKMGDAPRDMLIKQIQSPQASPINDLTVQSTIDLRLSHAIIVFYFMAQNISHLKRGDGGGEWSNYTTEPGYSGGDPVSDACLTYESTTRVRMGADYYSLMAPYFWSDAIPDWSGYHEYSYSLHPGGYNPAGSTNYSKLANVSLSCEFSTAAQNAGAAAPVDSNGADIQLPNSAGDLVAFPQIFQKVFIAENWNVGRIANGSFGHPTL</sequence>
<dbReference type="Gene3D" id="2.70.9.20">
    <property type="entry name" value="Major capsid protein Vp54"/>
    <property type="match status" value="1"/>
</dbReference>
<proteinExistence type="predicted"/>
<evidence type="ECO:0000259" key="6">
    <source>
        <dbReference type="Pfam" id="PF16903"/>
    </source>
</evidence>
<gene>
    <name evidence="7" type="ORF">LCMAC103_04260</name>
</gene>